<evidence type="ECO:0000313" key="2">
    <source>
        <dbReference type="Proteomes" id="UP000289323"/>
    </source>
</evidence>
<dbReference type="EMBL" id="OUUZ01000001">
    <property type="protein sequence ID" value="SPQ19810.1"/>
    <property type="molecule type" value="Genomic_DNA"/>
</dbReference>
<evidence type="ECO:0000313" key="1">
    <source>
        <dbReference type="EMBL" id="SPQ19810.1"/>
    </source>
</evidence>
<protein>
    <submittedName>
        <fullName evidence="1">E6a3c228-04c5-4af7-b4e7-fc3ec8c31f08</fullName>
    </submittedName>
</protein>
<name>A0A446BBB6_9PEZI</name>
<gene>
    <name evidence="1" type="ORF">TT172_LOCUS2229</name>
</gene>
<organism evidence="1 2">
    <name type="scientific">Thermothielavioides terrestris</name>
    <dbReference type="NCBI Taxonomy" id="2587410"/>
    <lineage>
        <taxon>Eukaryota</taxon>
        <taxon>Fungi</taxon>
        <taxon>Dikarya</taxon>
        <taxon>Ascomycota</taxon>
        <taxon>Pezizomycotina</taxon>
        <taxon>Sordariomycetes</taxon>
        <taxon>Sordariomycetidae</taxon>
        <taxon>Sordariales</taxon>
        <taxon>Chaetomiaceae</taxon>
        <taxon>Thermothielavioides</taxon>
    </lineage>
</organism>
<proteinExistence type="predicted"/>
<accession>A0A446BBB6</accession>
<sequence>MAVCYANPSRPRARGTACRCLLFPTPLRTVHAISSSESRLTCGQMVGRHAATTETPISHMDQ</sequence>
<dbReference type="AlphaFoldDB" id="A0A446BBB6"/>
<reference evidence="1 2" key="1">
    <citation type="submission" date="2018-04" db="EMBL/GenBank/DDBJ databases">
        <authorList>
            <person name="Huttner S."/>
            <person name="Dainat J."/>
        </authorList>
    </citation>
    <scope>NUCLEOTIDE SEQUENCE [LARGE SCALE GENOMIC DNA]</scope>
</reference>
<dbReference type="Proteomes" id="UP000289323">
    <property type="component" value="Unassembled WGS sequence"/>
</dbReference>